<dbReference type="InParanoid" id="A0A061FKR3"/>
<reference evidence="1 2" key="1">
    <citation type="journal article" date="2013" name="Genome Biol.">
        <title>The genome sequence of the most widely cultivated cacao type and its use to identify candidate genes regulating pod color.</title>
        <authorList>
            <person name="Motamayor J.C."/>
            <person name="Mockaitis K."/>
            <person name="Schmutz J."/>
            <person name="Haiminen N."/>
            <person name="Iii D.L."/>
            <person name="Cornejo O."/>
            <person name="Findley S.D."/>
            <person name="Zheng P."/>
            <person name="Utro F."/>
            <person name="Royaert S."/>
            <person name="Saski C."/>
            <person name="Jenkins J."/>
            <person name="Podicheti R."/>
            <person name="Zhao M."/>
            <person name="Scheffler B.E."/>
            <person name="Stack J.C."/>
            <person name="Feltus F.A."/>
            <person name="Mustiga G.M."/>
            <person name="Amores F."/>
            <person name="Phillips W."/>
            <person name="Marelli J.P."/>
            <person name="May G.D."/>
            <person name="Shapiro H."/>
            <person name="Ma J."/>
            <person name="Bustamante C.D."/>
            <person name="Schnell R.J."/>
            <person name="Main D."/>
            <person name="Gilbert D."/>
            <person name="Parida L."/>
            <person name="Kuhn D.N."/>
        </authorList>
    </citation>
    <scope>NUCLEOTIDE SEQUENCE [LARGE SCALE GENOMIC DNA]</scope>
    <source>
        <strain evidence="2">cv. Matina 1-6</strain>
    </source>
</reference>
<dbReference type="Gramene" id="EOY17247">
    <property type="protein sequence ID" value="EOY17247"/>
    <property type="gene ID" value="TCM_036396"/>
</dbReference>
<dbReference type="Proteomes" id="UP000026915">
    <property type="component" value="Chromosome 8"/>
</dbReference>
<dbReference type="HOGENOM" id="CLU_146342_0_0_1"/>
<dbReference type="AlphaFoldDB" id="A0A061FKR3"/>
<sequence length="154" mass="17386">MQPSLGNAVGPLLFVNDIVMVVSNDDPFDQIDADCEKDDIAYWNDEMDDDCEDDNVGRHDDYSEQNMGEDNDILNCNHANSSTKHAITVVLKNVLCNNHTTTVVLEDVEYDDPVYDNLITGDNVLEDVEYDVFMTTSSLVTMGFVRPITMIRKR</sequence>
<evidence type="ECO:0000313" key="2">
    <source>
        <dbReference type="Proteomes" id="UP000026915"/>
    </source>
</evidence>
<organism evidence="1 2">
    <name type="scientific">Theobroma cacao</name>
    <name type="common">Cacao</name>
    <name type="synonym">Cocoa</name>
    <dbReference type="NCBI Taxonomy" id="3641"/>
    <lineage>
        <taxon>Eukaryota</taxon>
        <taxon>Viridiplantae</taxon>
        <taxon>Streptophyta</taxon>
        <taxon>Embryophyta</taxon>
        <taxon>Tracheophyta</taxon>
        <taxon>Spermatophyta</taxon>
        <taxon>Magnoliopsida</taxon>
        <taxon>eudicotyledons</taxon>
        <taxon>Gunneridae</taxon>
        <taxon>Pentapetalae</taxon>
        <taxon>rosids</taxon>
        <taxon>malvids</taxon>
        <taxon>Malvales</taxon>
        <taxon>Malvaceae</taxon>
        <taxon>Byttnerioideae</taxon>
        <taxon>Theobroma</taxon>
    </lineage>
</organism>
<accession>A0A061FKR3</accession>
<gene>
    <name evidence="1" type="ORF">TCM_036396</name>
</gene>
<name>A0A061FKR3_THECC</name>
<evidence type="ECO:0000313" key="1">
    <source>
        <dbReference type="EMBL" id="EOY17247.1"/>
    </source>
</evidence>
<dbReference type="EMBL" id="CM001886">
    <property type="protein sequence ID" value="EOY17247.1"/>
    <property type="molecule type" value="Genomic_DNA"/>
</dbReference>
<proteinExistence type="predicted"/>
<keyword evidence="2" id="KW-1185">Reference proteome</keyword>
<protein>
    <submittedName>
        <fullName evidence="1">Uncharacterized protein</fullName>
    </submittedName>
</protein>